<name>A0ABQ0M9E2_MYCCL</name>
<reference evidence="1" key="1">
    <citation type="submission" date="2014-09" db="EMBL/GenBank/DDBJ databases">
        <title>Genome sequence of the luminous mushroom Mycena chlorophos for searching fungal bioluminescence genes.</title>
        <authorList>
            <person name="Tanaka Y."/>
            <person name="Kasuga D."/>
            <person name="Oba Y."/>
            <person name="Hase S."/>
            <person name="Sato K."/>
            <person name="Oba Y."/>
            <person name="Sakakibara Y."/>
        </authorList>
    </citation>
    <scope>NUCLEOTIDE SEQUENCE</scope>
</reference>
<dbReference type="InterPro" id="IPR027417">
    <property type="entry name" value="P-loop_NTPase"/>
</dbReference>
<dbReference type="PANTHER" id="PTHR36681">
    <property type="entry name" value="NUCLEAR GTPASE, GERMINAL CENTER-ASSOCIATED, TANDEM DUPLICATE 3"/>
    <property type="match status" value="1"/>
</dbReference>
<protein>
    <recommendedName>
        <fullName evidence="3">GED domain-containing protein</fullName>
    </recommendedName>
</protein>
<dbReference type="PANTHER" id="PTHR36681:SF3">
    <property type="entry name" value="NUCLEAR GTPASE, GERMINAL CENTER-ASSOCIATED, TANDEM DUPLICATE 3"/>
    <property type="match status" value="1"/>
</dbReference>
<gene>
    <name evidence="1" type="ORF">MCHLO_16077</name>
</gene>
<dbReference type="Gene3D" id="3.40.50.300">
    <property type="entry name" value="P-loop containing nucleotide triphosphate hydrolases"/>
    <property type="match status" value="2"/>
</dbReference>
<sequence>MDVEMRDSESETSESEEMDFFQHFAEDIVNSASQLKGAILGFKNLPWAQKKDWTKRLLKLENMDVTVDTIAFSGQSGAGKSTLQNALLGEPILQTFSGVRSSKSVCRDGPNYPQSACTATITEVKYTESENIDAEIHFVSRQVWEEELSRLLRIVKDDDGNSELWRSTMKRLKTMYPDVAEDDFRTHKAADLIKLEPVKSKLGKVVKITAESAEDLTEKTRVYLSAVGALWPIVNRAVILGNFPILESGYIIIDLPGYGDDDDVRNSKAQEYLKKCSNVVLVVESQRAGTSPAVAEFLREALSQQLLDGRPVESLTIVATKADEPIEENQVELNDDRKAEVKAINIKLGIGPKKRGRQVYENPVNLPREEEEKLLNDKQLILLAARNHRTRTEIQNTYDSLCKQMKQETAPLRIFHVGSRDYLRLSYHQQKTPNGLVFRRLDETGIPALAQHLLSDRRVRLLRDCERRYTELSAVSESILALFSEGRHPGRLTREIRANAVACVTELEAVIREHVTVAFQEISQNLVELKAHLLQAVNDADENWLDAVEEFHRPIRHYNTLKATLTRQGAFGAHNLNRVLTKKILPAIMADWNLVMNKKVPQLLSELKKDIQREADAAEKRLVAMLQDKRIEFKELDAARRSLNLSGLLTGLVETSYGSITLAQREGTRSFAPIVQKELREHYEEAQTISGSGALGRMKDCTVRFLESNSTQVFAAITQHLFQLLDDCFSEAQKQFDEAALEIPTRLRLTLIDDLDLSPESRLARDDIVKVALDLRERLQRMEMELEQMREGEPKVEPMD</sequence>
<organism evidence="1 2">
    <name type="scientific">Mycena chlorophos</name>
    <name type="common">Agaric fungus</name>
    <name type="synonym">Agaricus chlorophos</name>
    <dbReference type="NCBI Taxonomy" id="658473"/>
    <lineage>
        <taxon>Eukaryota</taxon>
        <taxon>Fungi</taxon>
        <taxon>Dikarya</taxon>
        <taxon>Basidiomycota</taxon>
        <taxon>Agaricomycotina</taxon>
        <taxon>Agaricomycetes</taxon>
        <taxon>Agaricomycetidae</taxon>
        <taxon>Agaricales</taxon>
        <taxon>Marasmiineae</taxon>
        <taxon>Mycenaceae</taxon>
        <taxon>Mycena</taxon>
    </lineage>
</organism>
<evidence type="ECO:0000313" key="1">
    <source>
        <dbReference type="EMBL" id="GAT59843.1"/>
    </source>
</evidence>
<proteinExistence type="predicted"/>
<dbReference type="EMBL" id="DF849907">
    <property type="protein sequence ID" value="GAT59843.1"/>
    <property type="molecule type" value="Genomic_DNA"/>
</dbReference>
<evidence type="ECO:0008006" key="3">
    <source>
        <dbReference type="Google" id="ProtNLM"/>
    </source>
</evidence>
<accession>A0ABQ0M9E2</accession>
<dbReference type="Proteomes" id="UP000815677">
    <property type="component" value="Unassembled WGS sequence"/>
</dbReference>
<dbReference type="SUPFAM" id="SSF52540">
    <property type="entry name" value="P-loop containing nucleoside triphosphate hydrolases"/>
    <property type="match status" value="1"/>
</dbReference>
<keyword evidence="2" id="KW-1185">Reference proteome</keyword>
<evidence type="ECO:0000313" key="2">
    <source>
        <dbReference type="Proteomes" id="UP000815677"/>
    </source>
</evidence>